<sequence>MDKEGRERYSKAKGRGMLRFRDFVNLPTLTEVIVSKDNESFERLDEGKWVNGRFDKNIRIDQPTHGVGQTHAHVYGRRGTEVGVVNLDGSSSHGTQCRLSDADAAALRARGFTIKPGNIVEWIMLPTQPQLLFG</sequence>
<dbReference type="RefSeq" id="WP_209351236.1">
    <property type="nucleotide sequence ID" value="NZ_JAGIYZ010000006.1"/>
</dbReference>
<evidence type="ECO:0000313" key="2">
    <source>
        <dbReference type="Proteomes" id="UP000680815"/>
    </source>
</evidence>
<proteinExistence type="predicted"/>
<name>A0ABS4AR78_9PROT</name>
<evidence type="ECO:0008006" key="3">
    <source>
        <dbReference type="Google" id="ProtNLM"/>
    </source>
</evidence>
<gene>
    <name evidence="1" type="ORF">J5Y09_08055</name>
</gene>
<organism evidence="1 2">
    <name type="scientific">Roseomonas nitratireducens</name>
    <dbReference type="NCBI Taxonomy" id="2820810"/>
    <lineage>
        <taxon>Bacteria</taxon>
        <taxon>Pseudomonadati</taxon>
        <taxon>Pseudomonadota</taxon>
        <taxon>Alphaproteobacteria</taxon>
        <taxon>Acetobacterales</taxon>
        <taxon>Roseomonadaceae</taxon>
        <taxon>Roseomonas</taxon>
    </lineage>
</organism>
<evidence type="ECO:0000313" key="1">
    <source>
        <dbReference type="EMBL" id="MBP0463860.1"/>
    </source>
</evidence>
<protein>
    <recommendedName>
        <fullName evidence="3">FHA domain-containing protein</fullName>
    </recommendedName>
</protein>
<keyword evidence="2" id="KW-1185">Reference proteome</keyword>
<reference evidence="1 2" key="1">
    <citation type="submission" date="2021-03" db="EMBL/GenBank/DDBJ databases">
        <authorList>
            <person name="So Y."/>
        </authorList>
    </citation>
    <scope>NUCLEOTIDE SEQUENCE [LARGE SCALE GENOMIC DNA]</scope>
    <source>
        <strain evidence="1 2">PWR1</strain>
    </source>
</reference>
<accession>A0ABS4AR78</accession>
<comment type="caution">
    <text evidence="1">The sequence shown here is derived from an EMBL/GenBank/DDBJ whole genome shotgun (WGS) entry which is preliminary data.</text>
</comment>
<dbReference type="EMBL" id="JAGIYZ010000006">
    <property type="protein sequence ID" value="MBP0463860.1"/>
    <property type="molecule type" value="Genomic_DNA"/>
</dbReference>
<dbReference type="Proteomes" id="UP000680815">
    <property type="component" value="Unassembled WGS sequence"/>
</dbReference>